<name>A0ABP8TGZ4_9ACTN</name>
<dbReference type="Proteomes" id="UP001500212">
    <property type="component" value="Unassembled WGS sequence"/>
</dbReference>
<keyword evidence="3" id="KW-1185">Reference proteome</keyword>
<feature type="region of interest" description="Disordered" evidence="1">
    <location>
        <begin position="1"/>
        <end position="34"/>
    </location>
</feature>
<gene>
    <name evidence="2" type="ORF">GCM10023195_31190</name>
</gene>
<dbReference type="RefSeq" id="WP_345354036.1">
    <property type="nucleotide sequence ID" value="NZ_BAABHJ010000008.1"/>
</dbReference>
<protein>
    <submittedName>
        <fullName evidence="2">Uncharacterized protein</fullName>
    </submittedName>
</protein>
<organism evidence="2 3">
    <name type="scientific">Actinoallomurus liliacearum</name>
    <dbReference type="NCBI Taxonomy" id="1080073"/>
    <lineage>
        <taxon>Bacteria</taxon>
        <taxon>Bacillati</taxon>
        <taxon>Actinomycetota</taxon>
        <taxon>Actinomycetes</taxon>
        <taxon>Streptosporangiales</taxon>
        <taxon>Thermomonosporaceae</taxon>
        <taxon>Actinoallomurus</taxon>
    </lineage>
</organism>
<proteinExistence type="predicted"/>
<feature type="compositionally biased region" description="Basic and acidic residues" evidence="1">
    <location>
        <begin position="18"/>
        <end position="28"/>
    </location>
</feature>
<evidence type="ECO:0000256" key="1">
    <source>
        <dbReference type="SAM" id="MobiDB-lite"/>
    </source>
</evidence>
<sequence>MPDDEIELSLEAPEADAAEQHVAVRDAESPWPTTFPVEVNEADAAEQRYEIDLDEDDYR</sequence>
<feature type="compositionally biased region" description="Acidic residues" evidence="1">
    <location>
        <begin position="1"/>
        <end position="17"/>
    </location>
</feature>
<reference evidence="3" key="1">
    <citation type="journal article" date="2019" name="Int. J. Syst. Evol. Microbiol.">
        <title>The Global Catalogue of Microorganisms (GCM) 10K type strain sequencing project: providing services to taxonomists for standard genome sequencing and annotation.</title>
        <authorList>
            <consortium name="The Broad Institute Genomics Platform"/>
            <consortium name="The Broad Institute Genome Sequencing Center for Infectious Disease"/>
            <person name="Wu L."/>
            <person name="Ma J."/>
        </authorList>
    </citation>
    <scope>NUCLEOTIDE SEQUENCE [LARGE SCALE GENOMIC DNA]</scope>
    <source>
        <strain evidence="3">JCM 17938</strain>
    </source>
</reference>
<accession>A0ABP8TGZ4</accession>
<dbReference type="EMBL" id="BAABHJ010000008">
    <property type="protein sequence ID" value="GAA4608055.1"/>
    <property type="molecule type" value="Genomic_DNA"/>
</dbReference>
<comment type="caution">
    <text evidence="2">The sequence shown here is derived from an EMBL/GenBank/DDBJ whole genome shotgun (WGS) entry which is preliminary data.</text>
</comment>
<evidence type="ECO:0000313" key="3">
    <source>
        <dbReference type="Proteomes" id="UP001500212"/>
    </source>
</evidence>
<evidence type="ECO:0000313" key="2">
    <source>
        <dbReference type="EMBL" id="GAA4608055.1"/>
    </source>
</evidence>